<organism evidence="1 3">
    <name type="scientific">Proteus faecis</name>
    <dbReference type="NCBI Taxonomy" id="2050967"/>
    <lineage>
        <taxon>Bacteria</taxon>
        <taxon>Pseudomonadati</taxon>
        <taxon>Pseudomonadota</taxon>
        <taxon>Gammaproteobacteria</taxon>
        <taxon>Enterobacterales</taxon>
        <taxon>Morganellaceae</taxon>
        <taxon>Proteus</taxon>
    </lineage>
</organism>
<evidence type="ECO:0000313" key="4">
    <source>
        <dbReference type="Proteomes" id="UP001438077"/>
    </source>
</evidence>
<evidence type="ECO:0000313" key="3">
    <source>
        <dbReference type="Proteomes" id="UP001224739"/>
    </source>
</evidence>
<keyword evidence="4" id="KW-1185">Reference proteome</keyword>
<evidence type="ECO:0000313" key="2">
    <source>
        <dbReference type="EMBL" id="XAG32126.1"/>
    </source>
</evidence>
<dbReference type="RefSeq" id="WP_162556451.1">
    <property type="nucleotide sequence ID" value="NZ_CP095785.1"/>
</dbReference>
<reference evidence="2 4" key="1">
    <citation type="submission" date="2022-03" db="EMBL/GenBank/DDBJ databases">
        <title>Sea Food Isolates.</title>
        <authorList>
            <person name="Li C."/>
        </authorList>
    </citation>
    <scope>NUCLEOTIDE SEQUENCE [LARGE SCALE GENOMIC DNA]</scope>
    <source>
        <strain evidence="2 4">19MO01SH08</strain>
    </source>
</reference>
<name>A0AAW7CRP4_9GAMM</name>
<evidence type="ECO:0000313" key="1">
    <source>
        <dbReference type="EMBL" id="MDL5355554.1"/>
    </source>
</evidence>
<gene>
    <name evidence="2" type="ORF">MYW70_02555</name>
    <name evidence="1" type="ORF">QSH02_12010</name>
</gene>
<reference evidence="1" key="2">
    <citation type="submission" date="2023-06" db="EMBL/GenBank/DDBJ databases">
        <title>Acute promotion of culturable opportunistic pathogens and persistent increase of antibiotic resistance following antibiotic exposure in mouse gut microbiota.</title>
        <authorList>
            <person name="Li L."/>
            <person name="Wang B."/>
            <person name="Sun Y."/>
            <person name="Wang M."/>
            <person name="Xu H."/>
        </authorList>
    </citation>
    <scope>NUCLEOTIDE SEQUENCE</scope>
    <source>
        <strain evidence="1">EPA10_1</strain>
    </source>
</reference>
<dbReference type="AlphaFoldDB" id="A0AAW7CRP4"/>
<dbReference type="EMBL" id="CP095785">
    <property type="protein sequence ID" value="XAG32126.1"/>
    <property type="molecule type" value="Genomic_DNA"/>
</dbReference>
<accession>A0AAW7CRP4</accession>
<dbReference type="EMBL" id="JASVWL010000008">
    <property type="protein sequence ID" value="MDL5355554.1"/>
    <property type="molecule type" value="Genomic_DNA"/>
</dbReference>
<protein>
    <submittedName>
        <fullName evidence="1">Uncharacterized protein</fullName>
    </submittedName>
</protein>
<proteinExistence type="predicted"/>
<sequence length="57" mass="6711">MFNTQALYAWIARLAFSLGWIAQGWHRDNITLEQRMLITAIEDQANRDACLDLHFFL</sequence>
<dbReference type="Proteomes" id="UP001438077">
    <property type="component" value="Chromosome"/>
</dbReference>
<dbReference type="Proteomes" id="UP001224739">
    <property type="component" value="Unassembled WGS sequence"/>
</dbReference>
<dbReference type="GeneID" id="83613372"/>